<keyword evidence="1" id="KW-0472">Membrane</keyword>
<proteinExistence type="predicted"/>
<feature type="transmembrane region" description="Helical" evidence="1">
    <location>
        <begin position="77"/>
        <end position="95"/>
    </location>
</feature>
<reference evidence="2" key="1">
    <citation type="submission" date="2021-05" db="EMBL/GenBank/DDBJ databases">
        <authorList>
            <person name="Alioto T."/>
            <person name="Alioto T."/>
            <person name="Gomez Garrido J."/>
        </authorList>
    </citation>
    <scope>NUCLEOTIDE SEQUENCE</scope>
</reference>
<feature type="transmembrane region" description="Helical" evidence="1">
    <location>
        <begin position="41"/>
        <end position="65"/>
    </location>
</feature>
<dbReference type="AlphaFoldDB" id="A0A8D8R6L2"/>
<dbReference type="EMBL" id="HBUF01136725">
    <property type="protein sequence ID" value="CAG6645399.1"/>
    <property type="molecule type" value="Transcribed_RNA"/>
</dbReference>
<name>A0A8D8R6L2_9HEMI</name>
<organism evidence="2">
    <name type="scientific">Cacopsylla melanoneura</name>
    <dbReference type="NCBI Taxonomy" id="428564"/>
    <lineage>
        <taxon>Eukaryota</taxon>
        <taxon>Metazoa</taxon>
        <taxon>Ecdysozoa</taxon>
        <taxon>Arthropoda</taxon>
        <taxon>Hexapoda</taxon>
        <taxon>Insecta</taxon>
        <taxon>Pterygota</taxon>
        <taxon>Neoptera</taxon>
        <taxon>Paraneoptera</taxon>
        <taxon>Hemiptera</taxon>
        <taxon>Sternorrhyncha</taxon>
        <taxon>Psylloidea</taxon>
        <taxon>Psyllidae</taxon>
        <taxon>Psyllinae</taxon>
        <taxon>Cacopsylla</taxon>
    </lineage>
</organism>
<protein>
    <submittedName>
        <fullName evidence="2">Uncharacterized protein</fullName>
    </submittedName>
</protein>
<keyword evidence="1" id="KW-1133">Transmembrane helix</keyword>
<accession>A0A8D8R6L2</accession>
<sequence length="110" mass="13449">MHVRTERKFPLKEKIPFQKRKFPFKEKIPFQREYSPSKRKLSFLTLYMLLVCVGIYVAFILYLYLCERKIPFFWRKFPFLTMYVTCMCCYLCYIFDTVPTSVKEISNPLL</sequence>
<evidence type="ECO:0000313" key="2">
    <source>
        <dbReference type="EMBL" id="CAG6645399.1"/>
    </source>
</evidence>
<keyword evidence="1" id="KW-0812">Transmembrane</keyword>
<evidence type="ECO:0000256" key="1">
    <source>
        <dbReference type="SAM" id="Phobius"/>
    </source>
</evidence>